<evidence type="ECO:0000256" key="2">
    <source>
        <dbReference type="SAM" id="SignalP"/>
    </source>
</evidence>
<feature type="compositionally biased region" description="Low complexity" evidence="1">
    <location>
        <begin position="22"/>
        <end position="44"/>
    </location>
</feature>
<sequence>MTRTKTTTVLVAGLLLTGCAGATGRPSTTPSTSARMASTASTSSQARIPDGTWTRDITKAEITRRGLHIAPDVLTANYLDDGSVRLVLKTQGSRWSILVQDDAGAYEVGDKGETTYDAKGLWVQASDSTGTSMLIAWTVRGGTLTTSIHTSPDGPKPADDDVLFLGGQWDRTG</sequence>
<evidence type="ECO:0000256" key="1">
    <source>
        <dbReference type="SAM" id="MobiDB-lite"/>
    </source>
</evidence>
<name>A0AAU7JWJ3_9MICO</name>
<accession>A0AAU7JWJ3</accession>
<evidence type="ECO:0008006" key="4">
    <source>
        <dbReference type="Google" id="ProtNLM"/>
    </source>
</evidence>
<dbReference type="AlphaFoldDB" id="A0AAU7JWJ3"/>
<feature type="region of interest" description="Disordered" evidence="1">
    <location>
        <begin position="22"/>
        <end position="51"/>
    </location>
</feature>
<dbReference type="RefSeq" id="WP_406832286.1">
    <property type="nucleotide sequence ID" value="NZ_CP157483.1"/>
</dbReference>
<keyword evidence="2" id="KW-0732">Signal</keyword>
<dbReference type="PROSITE" id="PS51257">
    <property type="entry name" value="PROKAR_LIPOPROTEIN"/>
    <property type="match status" value="1"/>
</dbReference>
<dbReference type="EMBL" id="CP157483">
    <property type="protein sequence ID" value="XBO44803.1"/>
    <property type="molecule type" value="Genomic_DNA"/>
</dbReference>
<feature type="chain" id="PRO_5043918953" description="Lipoprotein" evidence="2">
    <location>
        <begin position="23"/>
        <end position="173"/>
    </location>
</feature>
<protein>
    <recommendedName>
        <fullName evidence="4">Lipoprotein</fullName>
    </recommendedName>
</protein>
<gene>
    <name evidence="3" type="ORF">ABEG17_05525</name>
</gene>
<evidence type="ECO:0000313" key="3">
    <source>
        <dbReference type="EMBL" id="XBO44803.1"/>
    </source>
</evidence>
<proteinExistence type="predicted"/>
<organism evidence="3">
    <name type="scientific">Pedococcus sp. KACC 23699</name>
    <dbReference type="NCBI Taxonomy" id="3149228"/>
    <lineage>
        <taxon>Bacteria</taxon>
        <taxon>Bacillati</taxon>
        <taxon>Actinomycetota</taxon>
        <taxon>Actinomycetes</taxon>
        <taxon>Micrococcales</taxon>
        <taxon>Intrasporangiaceae</taxon>
        <taxon>Pedococcus</taxon>
    </lineage>
</organism>
<reference evidence="3" key="1">
    <citation type="submission" date="2024-05" db="EMBL/GenBank/DDBJ databases">
        <authorList>
            <person name="Kim S."/>
            <person name="Heo J."/>
            <person name="Choi H."/>
            <person name="Choi Y."/>
            <person name="Kwon S.-W."/>
            <person name="Kim Y."/>
        </authorList>
    </citation>
    <scope>NUCLEOTIDE SEQUENCE</scope>
    <source>
        <strain evidence="3">KACC 23699</strain>
    </source>
</reference>
<feature type="signal peptide" evidence="2">
    <location>
        <begin position="1"/>
        <end position="22"/>
    </location>
</feature>